<evidence type="ECO:0008006" key="4">
    <source>
        <dbReference type="Google" id="ProtNLM"/>
    </source>
</evidence>
<accession>A0A3D9RPI5</accession>
<organism evidence="2 3">
    <name type="scientific">Lutibacter oceani</name>
    <dbReference type="NCBI Taxonomy" id="1853311"/>
    <lineage>
        <taxon>Bacteria</taxon>
        <taxon>Pseudomonadati</taxon>
        <taxon>Bacteroidota</taxon>
        <taxon>Flavobacteriia</taxon>
        <taxon>Flavobacteriales</taxon>
        <taxon>Flavobacteriaceae</taxon>
        <taxon>Lutibacter</taxon>
    </lineage>
</organism>
<keyword evidence="1" id="KW-1133">Transmembrane helix</keyword>
<keyword evidence="1" id="KW-0472">Membrane</keyword>
<evidence type="ECO:0000313" key="2">
    <source>
        <dbReference type="EMBL" id="REE81829.1"/>
    </source>
</evidence>
<feature type="transmembrane region" description="Helical" evidence="1">
    <location>
        <begin position="38"/>
        <end position="58"/>
    </location>
</feature>
<keyword evidence="3" id="KW-1185">Reference proteome</keyword>
<dbReference type="PANTHER" id="PTHR37947:SF1">
    <property type="entry name" value="BLL2462 PROTEIN"/>
    <property type="match status" value="1"/>
</dbReference>
<evidence type="ECO:0000256" key="1">
    <source>
        <dbReference type="SAM" id="Phobius"/>
    </source>
</evidence>
<comment type="caution">
    <text evidence="2">The sequence shown here is derived from an EMBL/GenBank/DDBJ whole genome shotgun (WGS) entry which is preliminary data.</text>
</comment>
<dbReference type="Proteomes" id="UP000256429">
    <property type="component" value="Unassembled WGS sequence"/>
</dbReference>
<dbReference type="EMBL" id="QTTQ01000010">
    <property type="protein sequence ID" value="REE81829.1"/>
    <property type="molecule type" value="Genomic_DNA"/>
</dbReference>
<proteinExistence type="predicted"/>
<gene>
    <name evidence="2" type="ORF">BX611_1368</name>
</gene>
<dbReference type="PANTHER" id="PTHR37947">
    <property type="entry name" value="BLL2462 PROTEIN"/>
    <property type="match status" value="1"/>
</dbReference>
<evidence type="ECO:0000313" key="3">
    <source>
        <dbReference type="Proteomes" id="UP000256429"/>
    </source>
</evidence>
<sequence length="675" mass="77943">METETLLYIILAVFSALTIAVFQYIFKNKEKSQLNYWLSFLRFLSVFTLLLLIINPSIKKNNIEIVKPNLLIAVDNSKSIHYNLQDKNIENLIKKLKNDNVLNNKYSIDYFKFGNGLQVLDSLSFNESQTDLSIPFLEFSKMYKDGINPTILVSDGNQTKGTGVEFINYKSPVFSYMVGDTTIFEDISISKLNVNKYTYINNKLPVELFVNYYGNKNVSKKLNIFDQGTKVYSKTLNFSTNDNVKIESFYLTASSAGTHYYTATIETLENEQNILNNTKNFSINVIGEDSKILILTSIIHPDLGMLKKSIESNKQRSVTIFDVNKFKGNVSDYQLVILYQPTNLFENVFKQITNKKTNYLIISGLSTDWEFLNKLQTYFKKNVLSQTEEYQPIFNSTYESFVSNNIGFSSFAPIEDIFGNVTFSVPINTLLFQKIGSFETEKPMLATFHKNTQKAAILFGENSWRWRMNSFSENKSFELFDGFISNLIQYLSSDLKNNRLNVTINNLYYTNETIEVTASYLDENYNFDDRAKLWITITNKESNYIKKIPFAVLNNKFNAVLSNIPSGEFSYLVTVENQKPRVSGSFKILPFEVEQQFTKGNNSHLKNLTLKTEGEIFYNNQSDQLIASLKNDTRFKSTLKLNIIETPLINWKWLLGFIILSLSIEWFLRKYFGKI</sequence>
<protein>
    <recommendedName>
        <fullName evidence="4">VWA domain-containing protein</fullName>
    </recommendedName>
</protein>
<reference evidence="2 3" key="1">
    <citation type="submission" date="2018-08" db="EMBL/GenBank/DDBJ databases">
        <title>Genomic Encyclopedia of Type Strains, Phase III (KMG-III): the genomes of soil and plant-associated and newly described type strains.</title>
        <authorList>
            <person name="Whitman W."/>
        </authorList>
    </citation>
    <scope>NUCLEOTIDE SEQUENCE [LARGE SCALE GENOMIC DNA]</scope>
    <source>
        <strain evidence="2 3">325-5</strain>
    </source>
</reference>
<feature type="transmembrane region" description="Helical" evidence="1">
    <location>
        <begin position="6"/>
        <end position="26"/>
    </location>
</feature>
<dbReference type="AlphaFoldDB" id="A0A3D9RPI5"/>
<name>A0A3D9RPI5_9FLAO</name>
<keyword evidence="1" id="KW-0812">Transmembrane</keyword>
<dbReference type="RefSeq" id="WP_147296404.1">
    <property type="nucleotide sequence ID" value="NZ_QTTQ01000010.1"/>
</dbReference>